<dbReference type="Proteomes" id="UP001347796">
    <property type="component" value="Unassembled WGS sequence"/>
</dbReference>
<name>A0AAN8GFZ6_PATCE</name>
<evidence type="ECO:0000313" key="11">
    <source>
        <dbReference type="Proteomes" id="UP001347796"/>
    </source>
</evidence>
<proteinExistence type="inferred from homology"/>
<dbReference type="Pfam" id="PF03567">
    <property type="entry name" value="Sulfotransfer_2"/>
    <property type="match status" value="1"/>
</dbReference>
<keyword evidence="6 9" id="KW-0333">Golgi apparatus</keyword>
<comment type="caution">
    <text evidence="10">The sequence shown here is derived from an EMBL/GenBank/DDBJ whole genome shotgun (WGS) entry which is preliminary data.</text>
</comment>
<dbReference type="EMBL" id="JAZGQO010000021">
    <property type="protein sequence ID" value="KAK6165984.1"/>
    <property type="molecule type" value="Genomic_DNA"/>
</dbReference>
<dbReference type="GO" id="GO:0016051">
    <property type="term" value="P:carbohydrate biosynthetic process"/>
    <property type="evidence" value="ECO:0007669"/>
    <property type="project" value="InterPro"/>
</dbReference>
<keyword evidence="4" id="KW-0812">Transmembrane</keyword>
<keyword evidence="3 9" id="KW-0808">Transferase</keyword>
<sequence>MQQPINGFSSGSRPSLGIPQEYTVSKNLTSESGFRDKHSWNTKGKSDPYRDRLILVNKTCRTSAKLSTHYNFYSSSKHGLSYCLSPKVGCTHWINIFRFLANATMGVLYKSPFDIPRMVTHYGGKGKMEYSEKLDKTVDSNFKFMFVREPYARLWSAYLDKLFLPDFWRSQGGVIQRFFKKRTDSCAKGITFEEFLEYIVSVPPSQLNSHWTPFRYICDPCDFHPDFIGNMETFKQDNKYILENFGLSWIADDIFSRDHAMQEIRMLSEYNFDLLKVYKTDCLTATSLSKLLWKTFQANGYIRFNSVFEENKNSSWNCDTFISKVLQQRKADKLSSQQGKDQKLAYMTAAYRRVANSVLIKLREVYKEDFEMFGYDPEFIPLN</sequence>
<dbReference type="InterPro" id="IPR018011">
    <property type="entry name" value="Carb_sulfotrans_8-10"/>
</dbReference>
<accession>A0AAN8GFZ6</accession>
<evidence type="ECO:0000313" key="10">
    <source>
        <dbReference type="EMBL" id="KAK6165984.1"/>
    </source>
</evidence>
<evidence type="ECO:0000256" key="3">
    <source>
        <dbReference type="ARBA" id="ARBA00022679"/>
    </source>
</evidence>
<dbReference type="PANTHER" id="PTHR12137:SF54">
    <property type="entry name" value="CARBOHYDRATE SULFOTRANSFERASE"/>
    <property type="match status" value="1"/>
</dbReference>
<evidence type="ECO:0000256" key="9">
    <source>
        <dbReference type="RuleBase" id="RU364020"/>
    </source>
</evidence>
<dbReference type="EC" id="2.8.2.-" evidence="9"/>
<gene>
    <name evidence="10" type="ORF">SNE40_022782</name>
</gene>
<evidence type="ECO:0000256" key="5">
    <source>
        <dbReference type="ARBA" id="ARBA00022989"/>
    </source>
</evidence>
<keyword evidence="7" id="KW-0472">Membrane</keyword>
<comment type="subcellular location">
    <subcellularLocation>
        <location evidence="1 9">Golgi apparatus membrane</location>
        <topology evidence="1 9">Single-pass type II membrane protein</topology>
    </subcellularLocation>
</comment>
<dbReference type="AlphaFoldDB" id="A0AAN8GFZ6"/>
<evidence type="ECO:0000256" key="8">
    <source>
        <dbReference type="ARBA" id="ARBA00023180"/>
    </source>
</evidence>
<dbReference type="InterPro" id="IPR005331">
    <property type="entry name" value="Sulfotransferase"/>
</dbReference>
<keyword evidence="5" id="KW-1133">Transmembrane helix</keyword>
<reference evidence="10 11" key="1">
    <citation type="submission" date="2024-01" db="EMBL/GenBank/DDBJ databases">
        <title>The genome of the rayed Mediterranean limpet Patella caerulea (Linnaeus, 1758).</title>
        <authorList>
            <person name="Anh-Thu Weber A."/>
            <person name="Halstead-Nussloch G."/>
        </authorList>
    </citation>
    <scope>NUCLEOTIDE SEQUENCE [LARGE SCALE GENOMIC DNA]</scope>
    <source>
        <strain evidence="10">AATW-2023a</strain>
        <tissue evidence="10">Whole specimen</tissue>
    </source>
</reference>
<dbReference type="GO" id="GO:0008146">
    <property type="term" value="F:sulfotransferase activity"/>
    <property type="evidence" value="ECO:0007669"/>
    <property type="project" value="InterPro"/>
</dbReference>
<keyword evidence="11" id="KW-1185">Reference proteome</keyword>
<evidence type="ECO:0000256" key="7">
    <source>
        <dbReference type="ARBA" id="ARBA00023136"/>
    </source>
</evidence>
<dbReference type="PANTHER" id="PTHR12137">
    <property type="entry name" value="CARBOHYDRATE SULFOTRANSFERASE"/>
    <property type="match status" value="1"/>
</dbReference>
<evidence type="ECO:0000256" key="4">
    <source>
        <dbReference type="ARBA" id="ARBA00022692"/>
    </source>
</evidence>
<evidence type="ECO:0000256" key="1">
    <source>
        <dbReference type="ARBA" id="ARBA00004323"/>
    </source>
</evidence>
<organism evidence="10 11">
    <name type="scientific">Patella caerulea</name>
    <name type="common">Rayed Mediterranean limpet</name>
    <dbReference type="NCBI Taxonomy" id="87958"/>
    <lineage>
        <taxon>Eukaryota</taxon>
        <taxon>Metazoa</taxon>
        <taxon>Spiralia</taxon>
        <taxon>Lophotrochozoa</taxon>
        <taxon>Mollusca</taxon>
        <taxon>Gastropoda</taxon>
        <taxon>Patellogastropoda</taxon>
        <taxon>Patelloidea</taxon>
        <taxon>Patellidae</taxon>
        <taxon>Patella</taxon>
    </lineage>
</organism>
<dbReference type="GO" id="GO:0000139">
    <property type="term" value="C:Golgi membrane"/>
    <property type="evidence" value="ECO:0007669"/>
    <property type="project" value="UniProtKB-SubCell"/>
</dbReference>
<evidence type="ECO:0000256" key="2">
    <source>
        <dbReference type="ARBA" id="ARBA00006339"/>
    </source>
</evidence>
<evidence type="ECO:0000256" key="6">
    <source>
        <dbReference type="ARBA" id="ARBA00023034"/>
    </source>
</evidence>
<keyword evidence="8 9" id="KW-0325">Glycoprotein</keyword>
<protein>
    <recommendedName>
        <fullName evidence="9">Carbohydrate sulfotransferase</fullName>
        <ecNumber evidence="9">2.8.2.-</ecNumber>
    </recommendedName>
</protein>
<keyword evidence="9" id="KW-0735">Signal-anchor</keyword>
<keyword evidence="9" id="KW-0119">Carbohydrate metabolism</keyword>
<comment type="similarity">
    <text evidence="2 9">Belongs to the sulfotransferase 2 family.</text>
</comment>